<dbReference type="AlphaFoldDB" id="A0A6J4UW98"/>
<proteinExistence type="predicted"/>
<protein>
    <submittedName>
        <fullName evidence="2">Uncharacterized protein</fullName>
    </submittedName>
</protein>
<feature type="non-terminal residue" evidence="2">
    <location>
        <position position="1"/>
    </location>
</feature>
<feature type="compositionally biased region" description="Basic residues" evidence="1">
    <location>
        <begin position="17"/>
        <end position="30"/>
    </location>
</feature>
<organism evidence="2">
    <name type="scientific">uncultured Thermomicrobiales bacterium</name>
    <dbReference type="NCBI Taxonomy" id="1645740"/>
    <lineage>
        <taxon>Bacteria</taxon>
        <taxon>Pseudomonadati</taxon>
        <taxon>Thermomicrobiota</taxon>
        <taxon>Thermomicrobia</taxon>
        <taxon>Thermomicrobiales</taxon>
        <taxon>environmental samples</taxon>
    </lineage>
</organism>
<feature type="compositionally biased region" description="Basic residues" evidence="1">
    <location>
        <begin position="48"/>
        <end position="59"/>
    </location>
</feature>
<evidence type="ECO:0000313" key="2">
    <source>
        <dbReference type="EMBL" id="CAA9557980.1"/>
    </source>
</evidence>
<name>A0A6J4UW98_9BACT</name>
<feature type="compositionally biased region" description="Basic and acidic residues" evidence="1">
    <location>
        <begin position="114"/>
        <end position="128"/>
    </location>
</feature>
<accession>A0A6J4UW98</accession>
<feature type="non-terminal residue" evidence="2">
    <location>
        <position position="128"/>
    </location>
</feature>
<gene>
    <name evidence="2" type="ORF">AVDCRST_MAG59-2398</name>
</gene>
<evidence type="ECO:0000256" key="1">
    <source>
        <dbReference type="SAM" id="MobiDB-lite"/>
    </source>
</evidence>
<sequence>VSRPSTPARQRPDAPQRQRRRPPVLRRRPRYARDPATVDPRGHEPRLVHRWRRRRRGPLLRRGDPRPQLAGSAPLPGSRRPGRLSDALGGARLRGRGDHGDPEPAALLRPRPVRQPDRADRDPRPVRI</sequence>
<feature type="region of interest" description="Disordered" evidence="1">
    <location>
        <begin position="1"/>
        <end position="128"/>
    </location>
</feature>
<dbReference type="EMBL" id="CADCWF010000148">
    <property type="protein sequence ID" value="CAA9557980.1"/>
    <property type="molecule type" value="Genomic_DNA"/>
</dbReference>
<reference evidence="2" key="1">
    <citation type="submission" date="2020-02" db="EMBL/GenBank/DDBJ databases">
        <authorList>
            <person name="Meier V. D."/>
        </authorList>
    </citation>
    <scope>NUCLEOTIDE SEQUENCE</scope>
    <source>
        <strain evidence="2">AVDCRST_MAG59</strain>
    </source>
</reference>